<name>A0ABS3SX14_9FLAO</name>
<keyword evidence="5" id="KW-1185">Reference proteome</keyword>
<comment type="caution">
    <text evidence="4">The sequence shown here is derived from an EMBL/GenBank/DDBJ whole genome shotgun (WGS) entry which is preliminary data.</text>
</comment>
<evidence type="ECO:0000313" key="4">
    <source>
        <dbReference type="EMBL" id="MBO3100275.1"/>
    </source>
</evidence>
<proteinExistence type="predicted"/>
<feature type="domain" description="LamG-like jellyroll fold" evidence="3">
    <location>
        <begin position="1296"/>
        <end position="1427"/>
    </location>
</feature>
<accession>A0ABS3SX14</accession>
<sequence length="2141" mass="229454">MTYSTQGTHVITWIFDDGNGNSINVNQNVIIDDLTAPVPNVATLPAATGECSVTVVAPTATDNCSGNITGTTISPLTYSSQGTYTIVWTYNDGNGNISTQNQTVIVDDVTAPTATCQNLSITLDATGSASITAAEIDNGSTDNCGIQTMFLDKTDFNCSDLGANTVTLTVRDFSGNESTCTATVTVVDPAESASVSIVSNDANNEICIGENLTFTATPTNGGTEQYYQWFINGVSEGTTTSPTFTPTTAPTGDYNIIVQMTTDISACDPKVSNTLSITVHPLPTVSVSSSVICSDDNTQTASPSTGGSWISNNTGVATIDNNGAITPVGPGTVTFTYTNTATGCSNTTTSVTINPPLVVNAPATICVNETTTLSPASGGTWISNATGIATINPSTGEITGVSAGNVSFTFTDASGCTATTSSVEVLAIPVITSVISSPNTVCAGDPSILTANAQGAGGNNQVLINYDFNTGSNYNSLDGKEAPGINSTISNGDNMPFLTGGGTATGVNAYTNNNIAGSALRQQDDRDGWFSGDDEGYWIFDIAGASLNTYQDFSIYFQTRRTNSNGSRKYIHLYYRINNTGNYVHFYTELINNNNQATQWKEVTSPIPDLANNPNRLQIAVQVTDGYNRNNNRPDILIDNFQVQATTVGETFLYSWTSNTSPNDGLPPGAEIPSSTNNTITVRPETTTQYTVSVTNGEGCQETETVVVNVFPSPEIIINANYCPEDLPGTPQNESNMVQLVASSSVPITNWTWLTTPEQTGNTIYVDIAGTYQVIGVTANGCSESVIFNVAQELVVNGDFSAGNTGFTSDYTYHEDLKTPQEWVPQYEGGDWWNGYYYFGGELYDDSGTNGYSIVTNANHVHSNFWGYDHTNNTTGDRNFMAVNGHGNTLVVWKQQVTVEPNTQYYFSAWGMSLNNSSETGQLTFNVDGTNVGTQPSLPRRAENSNPASDNWTRFYGNWISPDGPGPMTIDIEIRNLNPALGGNDFGIDDISFGTLSTFIRMTSPPGADAQVICQNTTIDEIAYDIGGGLTAPSIEWSLNGSTSLGIDVFPDGLSYTFNGLSYVISGTPSVSGNYTYEVKTTSACDVKSAVGSLTINPEAVVSITTPDTVVCQSQNSIPLSTTLSGSATGGTWTTNGSGTFTPSVTDPNATYNFGSSEIGDITLTFTSNNPDGPCEATVETLDIEITPYFVASAGPNLSTADCDTNTVTLDANDVTGQWTASPNSGYFSDPTAYNSTFTGESGETYTLTWTATNTGVCTDNTTATMTVTIPDCGTNLVFEGDNEYISFGDHYDLDGSFSIEAWIKPANLTGTKTIISKRNGTALTNGYDLSLVENNLRFRFNGSGIAANQNITSNRWHHVAVTYNGTSYRMFIDGFVVRTSTAGAAPITNSNKALIGAMDNTDNSPTHYFNGVIDEVRIWNKALSETQIREMMNQEIEANGTNVSGVVIPQDIAGLQWTDLSGYYQMNTGPQTSFVSGSIQDISSTPVPGRLNGMTDNQLESAPIPYRSSGNSDWDSAITWSATSDQQVPNTRAGNIVPGLAQTWNIVRTESNVTANRPAGYPTTANPNQTTVLGLHVVSDQLNIGNSTSHQPLYVNKYLRLDGTLKLVGESQLIQPEGSIVDAGSGDLQRDQQGSGSLFNYNYWGSPVNVDGATYNLNDILFKSTDPNNLQTITWTSGINANNATNTMSSRWIYEYSEGLDGDHSAWFHKGATGSFNLGLGFTMKGSGAGNGSSMQNYTFVGQPNNGTITNTVTASAGTQNQTLVGNPYPSAIDAREFINDNIPGSTGSTESIDGSLTFWRQSTTNNSHYLRDYEGGYASLNLSGGTAATAFPGDIISGIGDAGNLTPGYFIPVAQGFFVTAADDQVTSNVVFRNSQRAFRKESPGQSIFLRGSENQKRATDSTGYESDDMIQRVRLAFKTPETAIRPLLLAFTPNNDATDGFDYGYDALNRDDFPSDMSFLIEGKKYIIQGVGAFDINKKYPLDMTLGITGNVEIALTDLENFDEAIDVYVHDGLLDTYTRINTVSFQTNLEAGNYNGRFSIVFQPDTTLSTIDQDFKDISVKYLQKTDEIYVKTPASIEVRQLYLINMAGQAVRSWNMTNMNFGQEFKIPVKDISEGNYILQVETNTNSYQKKIIIKF</sequence>
<dbReference type="RefSeq" id="WP_208235380.1">
    <property type="nucleotide sequence ID" value="NZ_JAGEVG010000039.1"/>
</dbReference>
<dbReference type="SMART" id="SM00560">
    <property type="entry name" value="LamGL"/>
    <property type="match status" value="1"/>
</dbReference>
<dbReference type="Gene3D" id="2.60.120.200">
    <property type="match status" value="1"/>
</dbReference>
<evidence type="ECO:0000256" key="1">
    <source>
        <dbReference type="ARBA" id="ARBA00022729"/>
    </source>
</evidence>
<dbReference type="Gene3D" id="2.60.40.10">
    <property type="entry name" value="Immunoglobulins"/>
    <property type="match status" value="1"/>
</dbReference>
<dbReference type="CDD" id="cd00110">
    <property type="entry name" value="LamG"/>
    <property type="match status" value="1"/>
</dbReference>
<dbReference type="InterPro" id="IPR026444">
    <property type="entry name" value="Secre_tail"/>
</dbReference>
<dbReference type="PANTHER" id="PTHR42535">
    <property type="entry name" value="OOKINETE PROTEIN, PUTATIVE-RELATED"/>
    <property type="match status" value="1"/>
</dbReference>
<organism evidence="4 5">
    <name type="scientific">Gelidibacter pelagius</name>
    <dbReference type="NCBI Taxonomy" id="2819985"/>
    <lineage>
        <taxon>Bacteria</taxon>
        <taxon>Pseudomonadati</taxon>
        <taxon>Bacteroidota</taxon>
        <taxon>Flavobacteriia</taxon>
        <taxon>Flavobacteriales</taxon>
        <taxon>Flavobacteriaceae</taxon>
        <taxon>Gelidibacter</taxon>
    </lineage>
</organism>
<dbReference type="Gene3D" id="2.60.120.260">
    <property type="entry name" value="Galactose-binding domain-like"/>
    <property type="match status" value="1"/>
</dbReference>
<keyword evidence="1" id="KW-0732">Signal</keyword>
<dbReference type="Gene3D" id="2.60.40.1080">
    <property type="match status" value="1"/>
</dbReference>
<dbReference type="SUPFAM" id="SSF49899">
    <property type="entry name" value="Concanavalin A-like lectins/glucanases"/>
    <property type="match status" value="1"/>
</dbReference>
<evidence type="ECO:0000313" key="5">
    <source>
        <dbReference type="Proteomes" id="UP000681315"/>
    </source>
</evidence>
<dbReference type="NCBIfam" id="TIGR04183">
    <property type="entry name" value="Por_Secre_tail"/>
    <property type="match status" value="1"/>
</dbReference>
<dbReference type="EMBL" id="JAGEVG010000039">
    <property type="protein sequence ID" value="MBO3100275.1"/>
    <property type="molecule type" value="Genomic_DNA"/>
</dbReference>
<dbReference type="InterPro" id="IPR006558">
    <property type="entry name" value="LamG-like"/>
</dbReference>
<reference evidence="4 5" key="1">
    <citation type="submission" date="2021-03" db="EMBL/GenBank/DDBJ databases">
        <title>Gelidibacter sp. nov., isolated from costal sediment.</title>
        <authorList>
            <person name="Lun K.-Y."/>
        </authorList>
    </citation>
    <scope>NUCLEOTIDE SEQUENCE [LARGE SCALE GENOMIC DNA]</scope>
    <source>
        <strain evidence="4 5">DF109</strain>
    </source>
</reference>
<evidence type="ECO:0000256" key="2">
    <source>
        <dbReference type="ARBA" id="ARBA00023157"/>
    </source>
</evidence>
<dbReference type="PANTHER" id="PTHR42535:SF2">
    <property type="entry name" value="CHROMOSOME UNDETERMINED SCAFFOLD_146, WHOLE GENOME SHOTGUN SEQUENCE"/>
    <property type="match status" value="1"/>
</dbReference>
<dbReference type="InterPro" id="IPR013320">
    <property type="entry name" value="ConA-like_dom_sf"/>
</dbReference>
<keyword evidence="2" id="KW-1015">Disulfide bond</keyword>
<dbReference type="Pfam" id="PF13385">
    <property type="entry name" value="Laminin_G_3"/>
    <property type="match status" value="1"/>
</dbReference>
<gene>
    <name evidence="4" type="ORF">J4051_18540</name>
</gene>
<evidence type="ECO:0000259" key="3">
    <source>
        <dbReference type="SMART" id="SM00560"/>
    </source>
</evidence>
<dbReference type="Proteomes" id="UP000681315">
    <property type="component" value="Unassembled WGS sequence"/>
</dbReference>
<protein>
    <submittedName>
        <fullName evidence="4">T9SS type A sorting domain-containing protein</fullName>
    </submittedName>
</protein>
<dbReference type="InterPro" id="IPR001791">
    <property type="entry name" value="Laminin_G"/>
</dbReference>
<dbReference type="InterPro" id="IPR013783">
    <property type="entry name" value="Ig-like_fold"/>
</dbReference>